<dbReference type="Proteomes" id="UP000568106">
    <property type="component" value="Unassembled WGS sequence"/>
</dbReference>
<dbReference type="AlphaFoldDB" id="A0A7W8MT27"/>
<comment type="caution">
    <text evidence="2">The sequence shown here is derived from an EMBL/GenBank/DDBJ whole genome shotgun (WGS) entry which is preliminary data.</text>
</comment>
<feature type="signal peptide" evidence="1">
    <location>
        <begin position="1"/>
        <end position="20"/>
    </location>
</feature>
<organism evidence="2 3">
    <name type="scientific">Tunturiibacter empetritectus</name>
    <dbReference type="NCBI Taxonomy" id="3069691"/>
    <lineage>
        <taxon>Bacteria</taxon>
        <taxon>Pseudomonadati</taxon>
        <taxon>Acidobacteriota</taxon>
        <taxon>Terriglobia</taxon>
        <taxon>Terriglobales</taxon>
        <taxon>Acidobacteriaceae</taxon>
        <taxon>Tunturiibacter</taxon>
    </lineage>
</organism>
<proteinExistence type="predicted"/>
<keyword evidence="1" id="KW-0732">Signal</keyword>
<evidence type="ECO:0008006" key="4">
    <source>
        <dbReference type="Google" id="ProtNLM"/>
    </source>
</evidence>
<protein>
    <recommendedName>
        <fullName evidence="4">DUF4412 domain-containing protein</fullName>
    </recommendedName>
</protein>
<sequence>MKKTLTTLTGLLFLSGLSLAQQPSRYVAPISGEGIPSTSAIHVDPWTASKVQHAYGLPETKAKAKGTMEINNAGLIFTSNTSRYTIPWADTMALSNGVERVEMWGTTGRLVRMVIPNGGGLAAAGVMHHKVNELTVEFRDQRGAYHGAVFFLPGNDATRVLDIYTHAILTAQPHPDLGIVPTASALACQPGSGSHNVLVSAPVWNDAQVPAAYRAMVYEHIVDRMQRVKGVDHVFRDGETGAQPVCPQYTVAISIVSFKQGNQVQRAMTGPIGFFVGTTQMAFNVTIRDSSGGLNSTQEVKATLRGEGESKNVTDGVAKKIAKSYANTTKQFEQPTLTARANSPLPF</sequence>
<gene>
    <name evidence="2" type="ORF">HDF09_003994</name>
</gene>
<feature type="chain" id="PRO_5030578927" description="DUF4412 domain-containing protein" evidence="1">
    <location>
        <begin position="21"/>
        <end position="347"/>
    </location>
</feature>
<accession>A0A7W8MT27</accession>
<dbReference type="EMBL" id="JACHDY010000007">
    <property type="protein sequence ID" value="MBB5319288.1"/>
    <property type="molecule type" value="Genomic_DNA"/>
</dbReference>
<name>A0A7W8MT27_9BACT</name>
<evidence type="ECO:0000313" key="2">
    <source>
        <dbReference type="EMBL" id="MBB5319288.1"/>
    </source>
</evidence>
<evidence type="ECO:0000256" key="1">
    <source>
        <dbReference type="SAM" id="SignalP"/>
    </source>
</evidence>
<reference evidence="2" key="1">
    <citation type="submission" date="2020-08" db="EMBL/GenBank/DDBJ databases">
        <title>Genomic Encyclopedia of Type Strains, Phase IV (KMG-V): Genome sequencing to study the core and pangenomes of soil and plant-associated prokaryotes.</title>
        <authorList>
            <person name="Whitman W."/>
        </authorList>
    </citation>
    <scope>NUCLEOTIDE SEQUENCE [LARGE SCALE GENOMIC DNA]</scope>
    <source>
        <strain evidence="2">M8UP27</strain>
    </source>
</reference>
<evidence type="ECO:0000313" key="3">
    <source>
        <dbReference type="Proteomes" id="UP000568106"/>
    </source>
</evidence>
<keyword evidence="3" id="KW-1185">Reference proteome</keyword>